<dbReference type="RefSeq" id="WP_042582273.1">
    <property type="nucleotide sequence ID" value="NZ_JXQQ01000110.1"/>
</dbReference>
<evidence type="ECO:0000259" key="5">
    <source>
        <dbReference type="PROSITE" id="PS50931"/>
    </source>
</evidence>
<feature type="domain" description="HTH lysR-type" evidence="5">
    <location>
        <begin position="9"/>
        <end position="61"/>
    </location>
</feature>
<keyword evidence="4" id="KW-0804">Transcription</keyword>
<dbReference type="Gene3D" id="3.40.190.290">
    <property type="match status" value="1"/>
</dbReference>
<dbReference type="InterPro" id="IPR005119">
    <property type="entry name" value="LysR_subst-bd"/>
</dbReference>
<dbReference type="OrthoDB" id="9813056at2"/>
<dbReference type="AlphaFoldDB" id="A0A0D0LK93"/>
<dbReference type="GO" id="GO:0003700">
    <property type="term" value="F:DNA-binding transcription factor activity"/>
    <property type="evidence" value="ECO:0007669"/>
    <property type="project" value="InterPro"/>
</dbReference>
<sequence length="303" mass="32764">MHRTGLVEFEAVLAVARRHSFRAAAVELGMSTSALSSAVAGLEARSGVRLFHRTTRSVSLTEAGHEFLARVEPAIAQIQGAMSAINDYRATPTGTLRINSSLGAARMVFEPIVSEFLRRHPAMTVDIVTEGRMVDIVGEGFDVGIRPDELVPRDMVRVPIGAKLRMAVVGSPGYFAKHPPPGSLADLSAHRCIRARLPSGVPSPWEFTTKGKLQAVEVPGNLILDAPALMLDAARQGMGLAQVAEWYIGEDVASGRLVRVLNDRMPAVAGLALYYSGRRHISAGLRAFIDLIHEVNETRAMER</sequence>
<evidence type="ECO:0000256" key="1">
    <source>
        <dbReference type="ARBA" id="ARBA00009437"/>
    </source>
</evidence>
<name>A0A0D0LK93_VARPD</name>
<keyword evidence="2" id="KW-0805">Transcription regulation</keyword>
<dbReference type="EMBL" id="JXQQ01000110">
    <property type="protein sequence ID" value="KIQ19079.1"/>
    <property type="molecule type" value="Genomic_DNA"/>
</dbReference>
<dbReference type="Gene3D" id="1.10.10.10">
    <property type="entry name" value="Winged helix-like DNA-binding domain superfamily/Winged helix DNA-binding domain"/>
    <property type="match status" value="1"/>
</dbReference>
<dbReference type="Pfam" id="PF00126">
    <property type="entry name" value="HTH_1"/>
    <property type="match status" value="1"/>
</dbReference>
<evidence type="ECO:0000313" key="7">
    <source>
        <dbReference type="Proteomes" id="UP000032067"/>
    </source>
</evidence>
<protein>
    <submittedName>
        <fullName evidence="6">LysR family transcriptional regulator</fullName>
    </submittedName>
</protein>
<dbReference type="PANTHER" id="PTHR30537:SF1">
    <property type="entry name" value="HTH-TYPE TRANSCRIPTIONAL REGULATOR PGRR"/>
    <property type="match status" value="1"/>
</dbReference>
<dbReference type="GO" id="GO:0006351">
    <property type="term" value="P:DNA-templated transcription"/>
    <property type="evidence" value="ECO:0007669"/>
    <property type="project" value="TreeGrafter"/>
</dbReference>
<proteinExistence type="inferred from homology"/>
<evidence type="ECO:0000256" key="3">
    <source>
        <dbReference type="ARBA" id="ARBA00023125"/>
    </source>
</evidence>
<organism evidence="6 7">
    <name type="scientific">Variovorax paradoxus</name>
    <dbReference type="NCBI Taxonomy" id="34073"/>
    <lineage>
        <taxon>Bacteria</taxon>
        <taxon>Pseudomonadati</taxon>
        <taxon>Pseudomonadota</taxon>
        <taxon>Betaproteobacteria</taxon>
        <taxon>Burkholderiales</taxon>
        <taxon>Comamonadaceae</taxon>
        <taxon>Variovorax</taxon>
    </lineage>
</organism>
<dbReference type="InterPro" id="IPR036390">
    <property type="entry name" value="WH_DNA-bd_sf"/>
</dbReference>
<dbReference type="GO" id="GO:0043565">
    <property type="term" value="F:sequence-specific DNA binding"/>
    <property type="evidence" value="ECO:0007669"/>
    <property type="project" value="TreeGrafter"/>
</dbReference>
<dbReference type="SUPFAM" id="SSF46785">
    <property type="entry name" value="Winged helix' DNA-binding domain"/>
    <property type="match status" value="1"/>
</dbReference>
<dbReference type="Pfam" id="PF03466">
    <property type="entry name" value="LysR_substrate"/>
    <property type="match status" value="1"/>
</dbReference>
<dbReference type="InterPro" id="IPR036388">
    <property type="entry name" value="WH-like_DNA-bd_sf"/>
</dbReference>
<evidence type="ECO:0000256" key="4">
    <source>
        <dbReference type="ARBA" id="ARBA00023163"/>
    </source>
</evidence>
<accession>A0A0D0LK93</accession>
<dbReference type="FunFam" id="1.10.10.10:FF:000001">
    <property type="entry name" value="LysR family transcriptional regulator"/>
    <property type="match status" value="1"/>
</dbReference>
<evidence type="ECO:0000256" key="2">
    <source>
        <dbReference type="ARBA" id="ARBA00023015"/>
    </source>
</evidence>
<evidence type="ECO:0000313" key="6">
    <source>
        <dbReference type="EMBL" id="KIQ19079.1"/>
    </source>
</evidence>
<dbReference type="Proteomes" id="UP000032067">
    <property type="component" value="Unassembled WGS sequence"/>
</dbReference>
<dbReference type="SUPFAM" id="SSF53850">
    <property type="entry name" value="Periplasmic binding protein-like II"/>
    <property type="match status" value="1"/>
</dbReference>
<comment type="caution">
    <text evidence="6">The sequence shown here is derived from an EMBL/GenBank/DDBJ whole genome shotgun (WGS) entry which is preliminary data.</text>
</comment>
<dbReference type="CDD" id="cd08474">
    <property type="entry name" value="PBP2_CrgA_like_5"/>
    <property type="match status" value="1"/>
</dbReference>
<reference evidence="6 7" key="1">
    <citation type="submission" date="2014-12" db="EMBL/GenBank/DDBJ databases">
        <title>16Stimator: statistical estimation of ribosomal gene copy numbers from draft genome assemblies.</title>
        <authorList>
            <person name="Perisin M.A."/>
            <person name="Vetter M."/>
            <person name="Gilbert J.A."/>
            <person name="Bergelson J."/>
        </authorList>
    </citation>
    <scope>NUCLEOTIDE SEQUENCE [LARGE SCALE GENOMIC DNA]</scope>
    <source>
        <strain evidence="6 7">MEDvA23</strain>
    </source>
</reference>
<dbReference type="InterPro" id="IPR058163">
    <property type="entry name" value="LysR-type_TF_proteobact-type"/>
</dbReference>
<keyword evidence="3" id="KW-0238">DNA-binding</keyword>
<dbReference type="InterPro" id="IPR000847">
    <property type="entry name" value="LysR_HTH_N"/>
</dbReference>
<comment type="similarity">
    <text evidence="1">Belongs to the LysR transcriptional regulatory family.</text>
</comment>
<dbReference type="PROSITE" id="PS50931">
    <property type="entry name" value="HTH_LYSR"/>
    <property type="match status" value="1"/>
</dbReference>
<gene>
    <name evidence="6" type="ORF">RT97_28740</name>
</gene>
<dbReference type="PANTHER" id="PTHR30537">
    <property type="entry name" value="HTH-TYPE TRANSCRIPTIONAL REGULATOR"/>
    <property type="match status" value="1"/>
</dbReference>